<evidence type="ECO:0000256" key="3">
    <source>
        <dbReference type="ARBA" id="ARBA00050326"/>
    </source>
</evidence>
<dbReference type="Proteomes" id="UP000001258">
    <property type="component" value="Chromosome"/>
</dbReference>
<dbReference type="HOGENOM" id="CLU_005391_1_0_9"/>
<comment type="function">
    <text evidence="4">Part of the sulfo-TAL (or sulfo-SFT) pathway, a D-sulfoquinovose degradation pathway that produces sulfolactate (SL). Catalyzes the oxidation of 3-sulfolactaldehyde (SLA) to sulfolactate (SL).</text>
</comment>
<keyword evidence="2" id="KW-0560">Oxidoreductase</keyword>
<dbReference type="InterPro" id="IPR016161">
    <property type="entry name" value="Ald_DH/histidinol_DH"/>
</dbReference>
<dbReference type="KEGG" id="bha:BH1738"/>
<dbReference type="InterPro" id="IPR016162">
    <property type="entry name" value="Ald_DH_N"/>
</dbReference>
<evidence type="ECO:0000256" key="5">
    <source>
        <dbReference type="ARBA" id="ARBA00066984"/>
    </source>
</evidence>
<dbReference type="CDD" id="cd07149">
    <property type="entry name" value="ALDH_y4uC"/>
    <property type="match status" value="1"/>
</dbReference>
<dbReference type="InterPro" id="IPR016163">
    <property type="entry name" value="Ald_DH_C"/>
</dbReference>
<dbReference type="InterPro" id="IPR015590">
    <property type="entry name" value="Aldehyde_DH_dom"/>
</dbReference>
<evidence type="ECO:0000313" key="9">
    <source>
        <dbReference type="Proteomes" id="UP000001258"/>
    </source>
</evidence>
<feature type="domain" description="Aldehyde dehydrogenase" evidence="7">
    <location>
        <begin position="16"/>
        <end position="473"/>
    </location>
</feature>
<gene>
    <name evidence="8" type="ordered locus">BH1738</name>
</gene>
<dbReference type="STRING" id="272558.gene:10727636"/>
<dbReference type="Pfam" id="PF00171">
    <property type="entry name" value="Aldedh"/>
    <property type="match status" value="1"/>
</dbReference>
<dbReference type="Gene3D" id="3.40.605.10">
    <property type="entry name" value="Aldehyde Dehydrogenase, Chain A, domain 1"/>
    <property type="match status" value="1"/>
</dbReference>
<evidence type="ECO:0000256" key="6">
    <source>
        <dbReference type="ARBA" id="ARBA00067277"/>
    </source>
</evidence>
<comment type="similarity">
    <text evidence="1">Belongs to the aldehyde dehydrogenase family.</text>
</comment>
<evidence type="ECO:0000256" key="2">
    <source>
        <dbReference type="ARBA" id="ARBA00023002"/>
    </source>
</evidence>
<dbReference type="EMBL" id="BA000004">
    <property type="protein sequence ID" value="BAB05457.1"/>
    <property type="molecule type" value="Genomic_DNA"/>
</dbReference>
<reference evidence="8 9" key="1">
    <citation type="journal article" date="2000" name="Nucleic Acids Res.">
        <title>Complete genome sequence of the alkaliphilic bacterium Bacillus halodurans and genomic sequence comparison with Bacillus subtilis.</title>
        <authorList>
            <person name="Takami H."/>
            <person name="Nakasone K."/>
            <person name="Takaki Y."/>
            <person name="Maeno G."/>
            <person name="Sasaki R."/>
            <person name="Masui N."/>
            <person name="Fuji F."/>
            <person name="Hirama C."/>
            <person name="Nakamura Y."/>
            <person name="Ogasawara N."/>
            <person name="Kuhara S."/>
            <person name="Horikoshi K."/>
        </authorList>
    </citation>
    <scope>NUCLEOTIDE SEQUENCE [LARGE SCALE GENOMIC DNA]</scope>
    <source>
        <strain evidence="9">ATCC BAA-125 / DSM 18197 / FERM 7344 / JCM 9153 / C-125</strain>
    </source>
</reference>
<dbReference type="EC" id="1.2.1.97" evidence="5"/>
<dbReference type="PANTHER" id="PTHR42991:SF1">
    <property type="entry name" value="ALDEHYDE DEHYDROGENASE"/>
    <property type="match status" value="1"/>
</dbReference>
<comment type="catalytic activity">
    <reaction evidence="3">
        <text>(2S)-3-sulfolactaldehyde + NAD(+) + H2O = (2S)-3-sulfolactate + NADH + 2 H(+)</text>
        <dbReference type="Rhea" id="RHEA:47932"/>
        <dbReference type="ChEBI" id="CHEBI:15377"/>
        <dbReference type="ChEBI" id="CHEBI:15378"/>
        <dbReference type="ChEBI" id="CHEBI:57540"/>
        <dbReference type="ChEBI" id="CHEBI:57945"/>
        <dbReference type="ChEBI" id="CHEBI:61289"/>
        <dbReference type="ChEBI" id="CHEBI:90109"/>
        <dbReference type="EC" id="1.2.1.97"/>
    </reaction>
    <physiologicalReaction direction="left-to-right" evidence="3">
        <dbReference type="Rhea" id="RHEA:47933"/>
    </physiologicalReaction>
</comment>
<organism evidence="8 9">
    <name type="scientific">Halalkalibacterium halodurans (strain ATCC BAA-125 / DSM 18197 / FERM 7344 / JCM 9153 / C-125)</name>
    <name type="common">Bacillus halodurans</name>
    <dbReference type="NCBI Taxonomy" id="272558"/>
    <lineage>
        <taxon>Bacteria</taxon>
        <taxon>Bacillati</taxon>
        <taxon>Bacillota</taxon>
        <taxon>Bacilli</taxon>
        <taxon>Bacillales</taxon>
        <taxon>Bacillaceae</taxon>
        <taxon>Halalkalibacterium (ex Joshi et al. 2022)</taxon>
    </lineage>
</organism>
<dbReference type="AlphaFoldDB" id="Q9KC36"/>
<evidence type="ECO:0000256" key="1">
    <source>
        <dbReference type="ARBA" id="ARBA00009986"/>
    </source>
</evidence>
<evidence type="ECO:0000256" key="4">
    <source>
        <dbReference type="ARBA" id="ARBA00054572"/>
    </source>
</evidence>
<protein>
    <recommendedName>
        <fullName evidence="6">3-sulfolactaldehyde dehydrogenase</fullName>
        <ecNumber evidence="5">1.2.1.97</ecNumber>
    </recommendedName>
</protein>
<name>Q9KC36_HALH5</name>
<dbReference type="GO" id="GO:0008911">
    <property type="term" value="F:lactaldehyde dehydrogenase (NAD+) activity"/>
    <property type="evidence" value="ECO:0007669"/>
    <property type="project" value="TreeGrafter"/>
</dbReference>
<accession>Q9KC36</accession>
<evidence type="ECO:0000313" key="8">
    <source>
        <dbReference type="EMBL" id="BAB05457.1"/>
    </source>
</evidence>
<dbReference type="RefSeq" id="WP_010897899.1">
    <property type="nucleotide sequence ID" value="NC_002570.2"/>
</dbReference>
<dbReference type="OrthoDB" id="9762913at2"/>
<dbReference type="PIR" id="B83867">
    <property type="entry name" value="B83867"/>
</dbReference>
<evidence type="ECO:0000259" key="7">
    <source>
        <dbReference type="Pfam" id="PF00171"/>
    </source>
</evidence>
<dbReference type="FunFam" id="3.40.309.10:FF:000009">
    <property type="entry name" value="Aldehyde dehydrogenase A"/>
    <property type="match status" value="1"/>
</dbReference>
<sequence>MHTQVVQERMLISDQWQHGQQSIEVIDPGTNHVIATVPAATEADAKAAIEAAKEGAEIARQMPIHERAAILKRTAEIVTRDRELFAQTIAKEGSKTIREARSEVRRCIETLTLSGEEAKRLHGETIPFSQMPGHERRVGYFYRFPIGIIVAITPFNDPLNLVAHKIGPAIAAGNSLIIKPSSFTPLSALRLVKALEEAGLPKKIVQVITGHGSVIGPTLTKHRDVRLISFTGGYETGEKIARSAGVKKLAMELGSNSPTIVLQDAELMEAVASCVSGAFCAAGQNCIGVQRIYVEQSVFNSFIQSFVAQTKQLRLGDKQSEETDIGPMISEKEAKRIERWVEEAKEEGARVLTGGRRTGAYFEPTVLTNVSPSSRLAKEEAFAPIVIIEGVHSLTEAIARANDVDFGLQAGLFTNNLTAAFSAIEKLEVGGIMVNDSSDVRIDAMPFGGIKKSGLGREGVRYAIEEMTEQKVVAFHLPEHKI</sequence>
<dbReference type="PANTHER" id="PTHR42991">
    <property type="entry name" value="ALDEHYDE DEHYDROGENASE"/>
    <property type="match status" value="1"/>
</dbReference>
<dbReference type="eggNOG" id="COG1012">
    <property type="taxonomic scope" value="Bacteria"/>
</dbReference>
<dbReference type="Gene3D" id="3.40.309.10">
    <property type="entry name" value="Aldehyde Dehydrogenase, Chain A, domain 2"/>
    <property type="match status" value="1"/>
</dbReference>
<dbReference type="InterPro" id="IPR051020">
    <property type="entry name" value="ALDH-related_metabolic_enz"/>
</dbReference>
<dbReference type="SUPFAM" id="SSF53720">
    <property type="entry name" value="ALDH-like"/>
    <property type="match status" value="1"/>
</dbReference>
<dbReference type="FunFam" id="3.40.605.10:FF:000007">
    <property type="entry name" value="NAD/NADP-dependent betaine aldehyde dehydrogenase"/>
    <property type="match status" value="1"/>
</dbReference>
<keyword evidence="9" id="KW-1185">Reference proteome</keyword>
<proteinExistence type="inferred from homology"/>